<evidence type="ECO:0008006" key="3">
    <source>
        <dbReference type="Google" id="ProtNLM"/>
    </source>
</evidence>
<name>A1SAC3_SHEAM</name>
<protein>
    <recommendedName>
        <fullName evidence="3">DUF1795 domain-containing protein</fullName>
    </recommendedName>
</protein>
<dbReference type="RefSeq" id="WP_011761234.1">
    <property type="nucleotide sequence ID" value="NC_008700.1"/>
</dbReference>
<evidence type="ECO:0000313" key="1">
    <source>
        <dbReference type="EMBL" id="ABM01330.1"/>
    </source>
</evidence>
<keyword evidence="2" id="KW-1185">Reference proteome</keyword>
<proteinExistence type="predicted"/>
<dbReference type="HOGENOM" id="CLU_1502474_0_0_6"/>
<gene>
    <name evidence="1" type="ordered locus">Sama_3127</name>
</gene>
<reference evidence="1 2" key="1">
    <citation type="submission" date="2006-12" db="EMBL/GenBank/DDBJ databases">
        <title>Complete sequence of Shewanella amazonensis SB2B.</title>
        <authorList>
            <consortium name="US DOE Joint Genome Institute"/>
            <person name="Copeland A."/>
            <person name="Lucas S."/>
            <person name="Lapidus A."/>
            <person name="Barry K."/>
            <person name="Detter J.C."/>
            <person name="Glavina del Rio T."/>
            <person name="Hammon N."/>
            <person name="Israni S."/>
            <person name="Dalin E."/>
            <person name="Tice H."/>
            <person name="Pitluck S."/>
            <person name="Munk A.C."/>
            <person name="Brettin T."/>
            <person name="Bruce D."/>
            <person name="Han C."/>
            <person name="Tapia R."/>
            <person name="Gilna P."/>
            <person name="Schmutz J."/>
            <person name="Larimer F."/>
            <person name="Land M."/>
            <person name="Hauser L."/>
            <person name="Kyrpides N."/>
            <person name="Mikhailova N."/>
            <person name="Fredrickson J."/>
            <person name="Richardson P."/>
        </authorList>
    </citation>
    <scope>NUCLEOTIDE SEQUENCE [LARGE SCALE GENOMIC DNA]</scope>
    <source>
        <strain evidence="2">ATCC BAA-1098 / SB2B</strain>
    </source>
</reference>
<accession>A1SAC3</accession>
<dbReference type="EMBL" id="CP000507">
    <property type="protein sequence ID" value="ABM01330.1"/>
    <property type="molecule type" value="Genomic_DNA"/>
</dbReference>
<dbReference type="AlphaFoldDB" id="A1SAC3"/>
<dbReference type="Proteomes" id="UP000009175">
    <property type="component" value="Chromosome"/>
</dbReference>
<evidence type="ECO:0000313" key="2">
    <source>
        <dbReference type="Proteomes" id="UP000009175"/>
    </source>
</evidence>
<organism evidence="1 2">
    <name type="scientific">Shewanella amazonensis (strain ATCC BAA-1098 / SB2B)</name>
    <dbReference type="NCBI Taxonomy" id="326297"/>
    <lineage>
        <taxon>Bacteria</taxon>
        <taxon>Pseudomonadati</taxon>
        <taxon>Pseudomonadota</taxon>
        <taxon>Gammaproteobacteria</taxon>
        <taxon>Alteromonadales</taxon>
        <taxon>Shewanellaceae</taxon>
        <taxon>Shewanella</taxon>
    </lineage>
</organism>
<dbReference type="OrthoDB" id="6267542at2"/>
<dbReference type="KEGG" id="saz:Sama_3127"/>
<dbReference type="STRING" id="326297.Sama_3127"/>
<dbReference type="eggNOG" id="ENOG5031H67">
    <property type="taxonomic scope" value="Bacteria"/>
</dbReference>
<sequence>MTRLVILLLSLVGAFFAYRELFAPLPLESHFLASVPVKVRMLPQPNTASKVTGDISVEQVVSASSPHADMTLLVLAMGTAYEVFDERDINALSREDLSSLSRRFGTDTGLDAALVRRGFIEHQGKKGYELVVNLGRDKGEMVQRIYTHDNHLLMLMASYASDARERKTAMAFLDSLEFL</sequence>